<feature type="compositionally biased region" description="Basic residues" evidence="1">
    <location>
        <begin position="409"/>
        <end position="418"/>
    </location>
</feature>
<reference evidence="2" key="2">
    <citation type="submission" date="2020-09" db="EMBL/GenBank/DDBJ databases">
        <authorList>
            <person name="Sun Q."/>
            <person name="Ohkuma M."/>
        </authorList>
    </citation>
    <scope>NUCLEOTIDE SEQUENCE</scope>
    <source>
        <strain evidence="2">JCM 13919</strain>
    </source>
</reference>
<evidence type="ECO:0000313" key="2">
    <source>
        <dbReference type="EMBL" id="GGI77367.1"/>
    </source>
</evidence>
<dbReference type="RefSeq" id="WP_131775505.1">
    <property type="nucleotide sequence ID" value="NZ_BMOB01000001.1"/>
</dbReference>
<dbReference type="EMBL" id="BMOB01000001">
    <property type="protein sequence ID" value="GGI77367.1"/>
    <property type="molecule type" value="Genomic_DNA"/>
</dbReference>
<keyword evidence="3" id="KW-1185">Reference proteome</keyword>
<proteinExistence type="predicted"/>
<dbReference type="Proteomes" id="UP000630149">
    <property type="component" value="Unassembled WGS sequence"/>
</dbReference>
<organism evidence="2 3">
    <name type="scientific">Legionella impletisoli</name>
    <dbReference type="NCBI Taxonomy" id="343510"/>
    <lineage>
        <taxon>Bacteria</taxon>
        <taxon>Pseudomonadati</taxon>
        <taxon>Pseudomonadota</taxon>
        <taxon>Gammaproteobacteria</taxon>
        <taxon>Legionellales</taxon>
        <taxon>Legionellaceae</taxon>
        <taxon>Legionella</taxon>
    </lineage>
</organism>
<name>A0A917N8B5_9GAMM</name>
<evidence type="ECO:0000256" key="1">
    <source>
        <dbReference type="SAM" id="MobiDB-lite"/>
    </source>
</evidence>
<protein>
    <submittedName>
        <fullName evidence="2">Uncharacterized protein</fullName>
    </submittedName>
</protein>
<feature type="compositionally biased region" description="Basic and acidic residues" evidence="1">
    <location>
        <begin position="465"/>
        <end position="479"/>
    </location>
</feature>
<accession>A0A917N8B5</accession>
<comment type="caution">
    <text evidence="2">The sequence shown here is derived from an EMBL/GenBank/DDBJ whole genome shotgun (WGS) entry which is preliminary data.</text>
</comment>
<evidence type="ECO:0000313" key="3">
    <source>
        <dbReference type="Proteomes" id="UP000630149"/>
    </source>
</evidence>
<feature type="compositionally biased region" description="Low complexity" evidence="1">
    <location>
        <begin position="427"/>
        <end position="444"/>
    </location>
</feature>
<reference evidence="2" key="1">
    <citation type="journal article" date="2014" name="Int. J. Syst. Evol. Microbiol.">
        <title>Complete genome sequence of Corynebacterium casei LMG S-19264T (=DSM 44701T), isolated from a smear-ripened cheese.</title>
        <authorList>
            <consortium name="US DOE Joint Genome Institute (JGI-PGF)"/>
            <person name="Walter F."/>
            <person name="Albersmeier A."/>
            <person name="Kalinowski J."/>
            <person name="Ruckert C."/>
        </authorList>
    </citation>
    <scope>NUCLEOTIDE SEQUENCE</scope>
    <source>
        <strain evidence="2">JCM 13919</strain>
    </source>
</reference>
<dbReference type="AlphaFoldDB" id="A0A917N8B5"/>
<gene>
    <name evidence="2" type="ORF">GCM10007966_02650</name>
</gene>
<dbReference type="OrthoDB" id="9758917at2"/>
<feature type="region of interest" description="Disordered" evidence="1">
    <location>
        <begin position="401"/>
        <end position="479"/>
    </location>
</feature>
<sequence length="479" mass="54553">MPKNPAQAFTAAKATARLNVPTLSIPTTQRIEAEDLPTPRWTGHPKFTFAVTERGEGFSSEDFSLLSVNEHFRYARSSNRVGHAAIFTNPHGKTHAWQWHLPGGADGAPSVVGLHDFEAIKRFGRVVYRAKDADGKTWYSKRTTHAHVKLDGALADTELDLAYFSEGEDEKEPFWGSSKRTNRFKNRDAERIGHMQKGGHWMTINYESVVSREAQGKRSKSQNEVMGRSARDAYEEYFGEMEDTLAPEMKEILQRAFLADIRKYPECQYRPEWLHAYAHSLTPLEVDPQVSENLGAAPKWTNTEMMVLERIAKWFTLKQERGTTVKIKTLFEMLGESELINVIKFDVSVEFHRRCIHFMQELDAFQKFPVFRKASDLAQATGISYALLHGVPPVSQQIVRKEPDAPRSSHLHRRHRFFKPQEARGHASSAVAATAEAEASSESLTTRDRRLLDRNLTNKNPLSHLHRDTIHETSHPTLK</sequence>